<evidence type="ECO:0000256" key="6">
    <source>
        <dbReference type="ARBA" id="ARBA00023004"/>
    </source>
</evidence>
<dbReference type="InterPro" id="IPR050476">
    <property type="entry name" value="Insect_CytP450_Detox"/>
</dbReference>
<dbReference type="SUPFAM" id="SSF48264">
    <property type="entry name" value="Cytochrome P450"/>
    <property type="match status" value="1"/>
</dbReference>
<dbReference type="Proteomes" id="UP000663889">
    <property type="component" value="Unassembled WGS sequence"/>
</dbReference>
<name>A0A814CT69_9BILA</name>
<gene>
    <name evidence="11" type="ORF">SEV965_LOCUS7899</name>
</gene>
<dbReference type="InterPro" id="IPR036396">
    <property type="entry name" value="Cyt_P450_sf"/>
</dbReference>
<reference evidence="11" key="1">
    <citation type="submission" date="2021-02" db="EMBL/GenBank/DDBJ databases">
        <authorList>
            <person name="Nowell W R."/>
        </authorList>
    </citation>
    <scope>NUCLEOTIDE SEQUENCE</scope>
</reference>
<comment type="cofactor">
    <cofactor evidence="1 8">
        <name>heme</name>
        <dbReference type="ChEBI" id="CHEBI:30413"/>
    </cofactor>
</comment>
<comment type="caution">
    <text evidence="11">The sequence shown here is derived from an EMBL/GenBank/DDBJ whole genome shotgun (WGS) entry which is preliminary data.</text>
</comment>
<dbReference type="AlphaFoldDB" id="A0A814CT69"/>
<keyword evidence="3 8" id="KW-0349">Heme</keyword>
<dbReference type="PANTHER" id="PTHR24292">
    <property type="entry name" value="CYTOCHROME P450"/>
    <property type="match status" value="1"/>
</dbReference>
<evidence type="ECO:0008006" key="13">
    <source>
        <dbReference type="Google" id="ProtNLM"/>
    </source>
</evidence>
<dbReference type="PANTHER" id="PTHR24292:SF102">
    <property type="entry name" value="CYTOCHROME P450 FAMILY-RELATED"/>
    <property type="match status" value="1"/>
</dbReference>
<sequence>MFSITVAIVVLFLAVVYYYLKSVYFTLRGPIPGISPQLLFGNVLQTGILALKPASLPDVLIQLRDKFGDVYQFWFGSMHLIMINCLEDAQYIFSRRHIYDQGDIFTENLKLLNPNGVICLKGAKFKRHASVISSLFRRGKILIHLDTIIDCTDKLLDRWRMHYNNPTKIHLNMIEQSQQLLLAIFGFIAFNYDLETLDDNSENSQNELTQAFYSLLNTMQTLMQLPTFLGRIYLSLNFKAQRARTIIDRYLEKMIEQELNTTREMRMERKRTSFIASLVTSLQEDEKLEATKPEEEKKGLSRIEVMNEMLSFLAAGYGTTSTALSWFIYFMSKNPQIQKKIKQELSEYHGQRLSIQQVESLTYLDCVLREVFRLAGPVTGTVRTLTADDQLPKSGAQLKKGDSVMITFYTLARDKRYWADLYDLNEFHPERYLDDPENKNNLSALIPFGGGHRQCMGQDLARFELKIICARLMQFVTFGDGGPELNAGGYDVTDTIKPKKLAVTITFD</sequence>
<evidence type="ECO:0000256" key="8">
    <source>
        <dbReference type="PIRSR" id="PIRSR602401-1"/>
    </source>
</evidence>
<proteinExistence type="inferred from homology"/>
<dbReference type="GO" id="GO:0004497">
    <property type="term" value="F:monooxygenase activity"/>
    <property type="evidence" value="ECO:0007669"/>
    <property type="project" value="UniProtKB-KW"/>
</dbReference>
<dbReference type="PRINTS" id="PR00463">
    <property type="entry name" value="EP450I"/>
</dbReference>
<organism evidence="11 12">
    <name type="scientific">Rotaria sordida</name>
    <dbReference type="NCBI Taxonomy" id="392033"/>
    <lineage>
        <taxon>Eukaryota</taxon>
        <taxon>Metazoa</taxon>
        <taxon>Spiralia</taxon>
        <taxon>Gnathifera</taxon>
        <taxon>Rotifera</taxon>
        <taxon>Eurotatoria</taxon>
        <taxon>Bdelloidea</taxon>
        <taxon>Philodinida</taxon>
        <taxon>Philodinidae</taxon>
        <taxon>Rotaria</taxon>
    </lineage>
</organism>
<keyword evidence="10" id="KW-1133">Transmembrane helix</keyword>
<dbReference type="PROSITE" id="PS00086">
    <property type="entry name" value="CYTOCHROME_P450"/>
    <property type="match status" value="1"/>
</dbReference>
<dbReference type="CDD" id="cd00302">
    <property type="entry name" value="cytochrome_P450"/>
    <property type="match status" value="1"/>
</dbReference>
<keyword evidence="5 9" id="KW-0560">Oxidoreductase</keyword>
<dbReference type="InterPro" id="IPR002401">
    <property type="entry name" value="Cyt_P450_E_grp-I"/>
</dbReference>
<keyword evidence="7 9" id="KW-0503">Monooxygenase</keyword>
<dbReference type="PRINTS" id="PR00385">
    <property type="entry name" value="P450"/>
</dbReference>
<dbReference type="GO" id="GO:0020037">
    <property type="term" value="F:heme binding"/>
    <property type="evidence" value="ECO:0007669"/>
    <property type="project" value="InterPro"/>
</dbReference>
<dbReference type="GO" id="GO:0016705">
    <property type="term" value="F:oxidoreductase activity, acting on paired donors, with incorporation or reduction of molecular oxygen"/>
    <property type="evidence" value="ECO:0007669"/>
    <property type="project" value="InterPro"/>
</dbReference>
<evidence type="ECO:0000256" key="2">
    <source>
        <dbReference type="ARBA" id="ARBA00010617"/>
    </source>
</evidence>
<comment type="similarity">
    <text evidence="2 9">Belongs to the cytochrome P450 family.</text>
</comment>
<accession>A0A814CT69</accession>
<feature type="binding site" description="axial binding residue" evidence="8">
    <location>
        <position position="455"/>
    </location>
    <ligand>
        <name>heme</name>
        <dbReference type="ChEBI" id="CHEBI:30413"/>
    </ligand>
    <ligandPart>
        <name>Fe</name>
        <dbReference type="ChEBI" id="CHEBI:18248"/>
    </ligandPart>
</feature>
<protein>
    <recommendedName>
        <fullName evidence="13">Cytochrome P450</fullName>
    </recommendedName>
</protein>
<keyword evidence="10" id="KW-0472">Membrane</keyword>
<keyword evidence="4 8" id="KW-0479">Metal-binding</keyword>
<evidence type="ECO:0000256" key="3">
    <source>
        <dbReference type="ARBA" id="ARBA00022617"/>
    </source>
</evidence>
<evidence type="ECO:0000313" key="12">
    <source>
        <dbReference type="Proteomes" id="UP000663889"/>
    </source>
</evidence>
<dbReference type="GO" id="GO:0005506">
    <property type="term" value="F:iron ion binding"/>
    <property type="evidence" value="ECO:0007669"/>
    <property type="project" value="InterPro"/>
</dbReference>
<dbReference type="InterPro" id="IPR017972">
    <property type="entry name" value="Cyt_P450_CS"/>
</dbReference>
<evidence type="ECO:0000256" key="5">
    <source>
        <dbReference type="ARBA" id="ARBA00023002"/>
    </source>
</evidence>
<evidence type="ECO:0000256" key="7">
    <source>
        <dbReference type="ARBA" id="ARBA00023033"/>
    </source>
</evidence>
<keyword evidence="6 8" id="KW-0408">Iron</keyword>
<evidence type="ECO:0000256" key="4">
    <source>
        <dbReference type="ARBA" id="ARBA00022723"/>
    </source>
</evidence>
<feature type="transmembrane region" description="Helical" evidence="10">
    <location>
        <begin position="6"/>
        <end position="27"/>
    </location>
</feature>
<evidence type="ECO:0000256" key="9">
    <source>
        <dbReference type="RuleBase" id="RU000461"/>
    </source>
</evidence>
<evidence type="ECO:0000256" key="1">
    <source>
        <dbReference type="ARBA" id="ARBA00001971"/>
    </source>
</evidence>
<dbReference type="Pfam" id="PF00067">
    <property type="entry name" value="p450"/>
    <property type="match status" value="1"/>
</dbReference>
<dbReference type="InterPro" id="IPR001128">
    <property type="entry name" value="Cyt_P450"/>
</dbReference>
<evidence type="ECO:0000313" key="11">
    <source>
        <dbReference type="EMBL" id="CAF0944462.1"/>
    </source>
</evidence>
<evidence type="ECO:0000256" key="10">
    <source>
        <dbReference type="SAM" id="Phobius"/>
    </source>
</evidence>
<dbReference type="EMBL" id="CAJNOU010000282">
    <property type="protein sequence ID" value="CAF0944462.1"/>
    <property type="molecule type" value="Genomic_DNA"/>
</dbReference>
<keyword evidence="10" id="KW-0812">Transmembrane</keyword>
<dbReference type="Gene3D" id="1.10.630.10">
    <property type="entry name" value="Cytochrome P450"/>
    <property type="match status" value="1"/>
</dbReference>